<dbReference type="InterPro" id="IPR058888">
    <property type="entry name" value="LLG1-like"/>
</dbReference>
<feature type="chain" id="PRO_5016325113" evidence="1">
    <location>
        <begin position="26"/>
        <end position="170"/>
    </location>
</feature>
<dbReference type="OrthoDB" id="898387at2759"/>
<dbReference type="Pfam" id="PF26578">
    <property type="entry name" value="LLG1"/>
    <property type="match status" value="1"/>
</dbReference>
<evidence type="ECO:0000259" key="2">
    <source>
        <dbReference type="Pfam" id="PF26578"/>
    </source>
</evidence>
<proteinExistence type="predicted"/>
<dbReference type="AlphaFoldDB" id="A0A2Z7B1H5"/>
<dbReference type="PANTHER" id="PTHR31533:SF35">
    <property type="entry name" value="GPI-ANCHORED PROTEIN LLG2-RELATED"/>
    <property type="match status" value="1"/>
</dbReference>
<organism evidence="3 4">
    <name type="scientific">Dorcoceras hygrometricum</name>
    <dbReference type="NCBI Taxonomy" id="472368"/>
    <lineage>
        <taxon>Eukaryota</taxon>
        <taxon>Viridiplantae</taxon>
        <taxon>Streptophyta</taxon>
        <taxon>Embryophyta</taxon>
        <taxon>Tracheophyta</taxon>
        <taxon>Spermatophyta</taxon>
        <taxon>Magnoliopsida</taxon>
        <taxon>eudicotyledons</taxon>
        <taxon>Gunneridae</taxon>
        <taxon>Pentapetalae</taxon>
        <taxon>asterids</taxon>
        <taxon>lamiids</taxon>
        <taxon>Lamiales</taxon>
        <taxon>Gesneriaceae</taxon>
        <taxon>Didymocarpoideae</taxon>
        <taxon>Trichosporeae</taxon>
        <taxon>Loxocarpinae</taxon>
        <taxon>Dorcoceras</taxon>
    </lineage>
</organism>
<keyword evidence="4" id="KW-1185">Reference proteome</keyword>
<dbReference type="InterPro" id="IPR039307">
    <property type="entry name" value="LORELEI-like"/>
</dbReference>
<evidence type="ECO:0000256" key="1">
    <source>
        <dbReference type="SAM" id="SignalP"/>
    </source>
</evidence>
<feature type="domain" description="GPI-anchored protein LLG1-like" evidence="2">
    <location>
        <begin position="53"/>
        <end position="129"/>
    </location>
</feature>
<sequence>MMGSSGMKCWFFVIVFLFLSTSFEASPFISDGKFGSHNSGGRRLLQAKTPCPVSFEFQNYTIITSKCKGPKYPADICCSAFKDFACPFVDSLNDLRNDCATIMFSYINMNGKYPGGLFASMCREGKEGLECPELPPPSEKANKNLGASIRQPLPFTMLIVTSLALTLQYF</sequence>
<reference evidence="3 4" key="1">
    <citation type="journal article" date="2015" name="Proc. Natl. Acad. Sci. U.S.A.">
        <title>The resurrection genome of Boea hygrometrica: A blueprint for survival of dehydration.</title>
        <authorList>
            <person name="Xiao L."/>
            <person name="Yang G."/>
            <person name="Zhang L."/>
            <person name="Yang X."/>
            <person name="Zhao S."/>
            <person name="Ji Z."/>
            <person name="Zhou Q."/>
            <person name="Hu M."/>
            <person name="Wang Y."/>
            <person name="Chen M."/>
            <person name="Xu Y."/>
            <person name="Jin H."/>
            <person name="Xiao X."/>
            <person name="Hu G."/>
            <person name="Bao F."/>
            <person name="Hu Y."/>
            <person name="Wan P."/>
            <person name="Li L."/>
            <person name="Deng X."/>
            <person name="Kuang T."/>
            <person name="Xiang C."/>
            <person name="Zhu J.K."/>
            <person name="Oliver M.J."/>
            <person name="He Y."/>
        </authorList>
    </citation>
    <scope>NUCLEOTIDE SEQUENCE [LARGE SCALE GENOMIC DNA]</scope>
    <source>
        <strain evidence="4">cv. XS01</strain>
    </source>
</reference>
<name>A0A2Z7B1H5_9LAMI</name>
<accession>A0A2Z7B1H5</accession>
<keyword evidence="1" id="KW-0732">Signal</keyword>
<evidence type="ECO:0000313" key="4">
    <source>
        <dbReference type="Proteomes" id="UP000250235"/>
    </source>
</evidence>
<evidence type="ECO:0000313" key="3">
    <source>
        <dbReference type="EMBL" id="KZV27604.1"/>
    </source>
</evidence>
<feature type="signal peptide" evidence="1">
    <location>
        <begin position="1"/>
        <end position="25"/>
    </location>
</feature>
<dbReference type="Proteomes" id="UP000250235">
    <property type="component" value="Unassembled WGS sequence"/>
</dbReference>
<gene>
    <name evidence="3" type="ORF">F511_11607</name>
</gene>
<protein>
    <submittedName>
        <fullName evidence="3">GPI-anchored protein LORELEI-like</fullName>
    </submittedName>
</protein>
<dbReference type="PANTHER" id="PTHR31533">
    <property type="entry name" value="GPI-ANCHORED PROTEIN LLG1-RELATED-RELATED"/>
    <property type="match status" value="1"/>
</dbReference>
<dbReference type="EMBL" id="KV010623">
    <property type="protein sequence ID" value="KZV27604.1"/>
    <property type="molecule type" value="Genomic_DNA"/>
</dbReference>